<name>A0ABU5R2P0_9PSEU</name>
<proteinExistence type="predicted"/>
<evidence type="ECO:0000313" key="3">
    <source>
        <dbReference type="Proteomes" id="UP001304298"/>
    </source>
</evidence>
<dbReference type="Gene3D" id="3.30.750.24">
    <property type="entry name" value="STAS domain"/>
    <property type="match status" value="1"/>
</dbReference>
<organism evidence="2 3">
    <name type="scientific">Amycolatopsis heterodermiae</name>
    <dbReference type="NCBI Taxonomy" id="3110235"/>
    <lineage>
        <taxon>Bacteria</taxon>
        <taxon>Bacillati</taxon>
        <taxon>Actinomycetota</taxon>
        <taxon>Actinomycetes</taxon>
        <taxon>Pseudonocardiales</taxon>
        <taxon>Pseudonocardiaceae</taxon>
        <taxon>Amycolatopsis</taxon>
    </lineage>
</organism>
<gene>
    <name evidence="2" type="ORF">VA596_11230</name>
</gene>
<accession>A0ABU5R2P0</accession>
<dbReference type="InterPro" id="IPR036513">
    <property type="entry name" value="STAS_dom_sf"/>
</dbReference>
<dbReference type="Proteomes" id="UP001304298">
    <property type="component" value="Unassembled WGS sequence"/>
</dbReference>
<reference evidence="2 3" key="1">
    <citation type="submission" date="2023-12" db="EMBL/GenBank/DDBJ databases">
        <title>Amycolatopsis sp. V23-08.</title>
        <authorList>
            <person name="Somphong A."/>
        </authorList>
    </citation>
    <scope>NUCLEOTIDE SEQUENCE [LARGE SCALE GENOMIC DNA]</scope>
    <source>
        <strain evidence="2 3">V23-08</strain>
    </source>
</reference>
<dbReference type="SUPFAM" id="SSF52091">
    <property type="entry name" value="SpoIIaa-like"/>
    <property type="match status" value="1"/>
</dbReference>
<protein>
    <recommendedName>
        <fullName evidence="1">STAS domain-containing protein</fullName>
    </recommendedName>
</protein>
<comment type="caution">
    <text evidence="2">The sequence shown here is derived from an EMBL/GenBank/DDBJ whole genome shotgun (WGS) entry which is preliminary data.</text>
</comment>
<dbReference type="RefSeq" id="WP_323325955.1">
    <property type="nucleotide sequence ID" value="NZ_JAYFSI010000002.1"/>
</dbReference>
<dbReference type="EMBL" id="JAYFSI010000002">
    <property type="protein sequence ID" value="MEA5360110.1"/>
    <property type="molecule type" value="Genomic_DNA"/>
</dbReference>
<sequence>MTLHSVLLEDEVILSVEGVFDGDVAAAYHRSMEAAYAADVRRVVVDLTMATAVDGGAAAVLAATVTGCAARGTHLIIAMPDGVEAEVTDPAQVRTLLRSFE</sequence>
<keyword evidence="3" id="KW-1185">Reference proteome</keyword>
<dbReference type="PROSITE" id="PS50801">
    <property type="entry name" value="STAS"/>
    <property type="match status" value="1"/>
</dbReference>
<evidence type="ECO:0000313" key="2">
    <source>
        <dbReference type="EMBL" id="MEA5360110.1"/>
    </source>
</evidence>
<dbReference type="InterPro" id="IPR058548">
    <property type="entry name" value="MlaB-like_STAS"/>
</dbReference>
<evidence type="ECO:0000259" key="1">
    <source>
        <dbReference type="PROSITE" id="PS50801"/>
    </source>
</evidence>
<dbReference type="Pfam" id="PF13466">
    <property type="entry name" value="STAS_2"/>
    <property type="match status" value="1"/>
</dbReference>
<dbReference type="InterPro" id="IPR002645">
    <property type="entry name" value="STAS_dom"/>
</dbReference>
<feature type="domain" description="STAS" evidence="1">
    <location>
        <begin position="1"/>
        <end position="101"/>
    </location>
</feature>